<dbReference type="InterPro" id="IPR010016">
    <property type="entry name" value="PxpB"/>
</dbReference>
<dbReference type="RefSeq" id="WP_380217315.1">
    <property type="nucleotide sequence ID" value="NZ_JBHTBN010000003.1"/>
</dbReference>
<dbReference type="Proteomes" id="UP001596415">
    <property type="component" value="Unassembled WGS sequence"/>
</dbReference>
<dbReference type="PANTHER" id="PTHR34698">
    <property type="entry name" value="5-OXOPROLINASE SUBUNIT B"/>
    <property type="match status" value="1"/>
</dbReference>
<keyword evidence="1" id="KW-0547">Nucleotide-binding</keyword>
<name>A0ABW2MVP4_9FLAO</name>
<dbReference type="Gene3D" id="3.30.1360.40">
    <property type="match status" value="1"/>
</dbReference>
<keyword evidence="3" id="KW-0067">ATP-binding</keyword>
<organism evidence="5 6">
    <name type="scientific">Jejudonia soesokkakensis</name>
    <dbReference type="NCBI Taxonomy" id="1323432"/>
    <lineage>
        <taxon>Bacteria</taxon>
        <taxon>Pseudomonadati</taxon>
        <taxon>Bacteroidota</taxon>
        <taxon>Flavobacteriia</taxon>
        <taxon>Flavobacteriales</taxon>
        <taxon>Flavobacteriaceae</taxon>
        <taxon>Jejudonia</taxon>
    </lineage>
</organism>
<evidence type="ECO:0000256" key="2">
    <source>
        <dbReference type="ARBA" id="ARBA00022801"/>
    </source>
</evidence>
<evidence type="ECO:0000256" key="3">
    <source>
        <dbReference type="ARBA" id="ARBA00022840"/>
    </source>
</evidence>
<dbReference type="PANTHER" id="PTHR34698:SF2">
    <property type="entry name" value="5-OXOPROLINASE SUBUNIT B"/>
    <property type="match status" value="1"/>
</dbReference>
<evidence type="ECO:0000256" key="1">
    <source>
        <dbReference type="ARBA" id="ARBA00022741"/>
    </source>
</evidence>
<dbReference type="InterPro" id="IPR003833">
    <property type="entry name" value="CT_C_D"/>
</dbReference>
<evidence type="ECO:0000259" key="4">
    <source>
        <dbReference type="SMART" id="SM00796"/>
    </source>
</evidence>
<keyword evidence="6" id="KW-1185">Reference proteome</keyword>
<evidence type="ECO:0000313" key="5">
    <source>
        <dbReference type="EMBL" id="MFC7357469.1"/>
    </source>
</evidence>
<accession>A0ABW2MVP4</accession>
<reference evidence="6" key="1">
    <citation type="journal article" date="2019" name="Int. J. Syst. Evol. Microbiol.">
        <title>The Global Catalogue of Microorganisms (GCM) 10K type strain sequencing project: providing services to taxonomists for standard genome sequencing and annotation.</title>
        <authorList>
            <consortium name="The Broad Institute Genomics Platform"/>
            <consortium name="The Broad Institute Genome Sequencing Center for Infectious Disease"/>
            <person name="Wu L."/>
            <person name="Ma J."/>
        </authorList>
    </citation>
    <scope>NUCLEOTIDE SEQUENCE [LARGE SCALE GENOMIC DNA]</scope>
    <source>
        <strain evidence="6">CGMCC 1.16306</strain>
    </source>
</reference>
<dbReference type="NCBIfam" id="TIGR00370">
    <property type="entry name" value="5-oxoprolinase subunit PxpB"/>
    <property type="match status" value="1"/>
</dbReference>
<dbReference type="EC" id="3.5.2.9" evidence="5"/>
<feature type="domain" description="Carboxyltransferase" evidence="4">
    <location>
        <begin position="5"/>
        <end position="206"/>
    </location>
</feature>
<comment type="caution">
    <text evidence="5">The sequence shown here is derived from an EMBL/GenBank/DDBJ whole genome shotgun (WGS) entry which is preliminary data.</text>
</comment>
<dbReference type="GO" id="GO:0017168">
    <property type="term" value="F:5-oxoprolinase (ATP-hydrolyzing) activity"/>
    <property type="evidence" value="ECO:0007669"/>
    <property type="project" value="UniProtKB-EC"/>
</dbReference>
<dbReference type="SUPFAM" id="SSF160467">
    <property type="entry name" value="PH0987 N-terminal domain-like"/>
    <property type="match status" value="1"/>
</dbReference>
<keyword evidence="2 5" id="KW-0378">Hydrolase</keyword>
<evidence type="ECO:0000313" key="6">
    <source>
        <dbReference type="Proteomes" id="UP001596415"/>
    </source>
</evidence>
<gene>
    <name evidence="5" type="primary">pxpB</name>
    <name evidence="5" type="ORF">ACFQO1_07205</name>
</gene>
<dbReference type="Gene3D" id="2.40.100.10">
    <property type="entry name" value="Cyclophilin-like"/>
    <property type="match status" value="1"/>
</dbReference>
<sequence>MTGSVRIQPFGEHAVIVQWEAIISEHIHAEVLQFQKWVELQFASEVLETVTSYHELAIYLKSGVNLSEFIQLLKTKKSTPYSEVSELKKRMLTIPVCYDASFAEDLSRVATINNLTEAEVINIHSEKLYTVYFIGFLPGFPYLGGMDSRLATPRLEIPRAKVAKGAVAIGGSQTGIYPQSSPGGWNVIGRTPIELFSMKNESSGILKAGDLVRFKAISIEKFQLIETEIANTTYQLKVNFHD</sequence>
<dbReference type="EMBL" id="JBHTBN010000003">
    <property type="protein sequence ID" value="MFC7357469.1"/>
    <property type="molecule type" value="Genomic_DNA"/>
</dbReference>
<dbReference type="InterPro" id="IPR029000">
    <property type="entry name" value="Cyclophilin-like_dom_sf"/>
</dbReference>
<proteinExistence type="predicted"/>
<protein>
    <submittedName>
        <fullName evidence="5">5-oxoprolinase subunit PxpB</fullName>
        <ecNumber evidence="5">3.5.2.9</ecNumber>
    </submittedName>
</protein>
<dbReference type="Pfam" id="PF02682">
    <property type="entry name" value="CT_C_D"/>
    <property type="match status" value="1"/>
</dbReference>
<dbReference type="SUPFAM" id="SSF50891">
    <property type="entry name" value="Cyclophilin-like"/>
    <property type="match status" value="1"/>
</dbReference>
<dbReference type="SMART" id="SM00796">
    <property type="entry name" value="AHS1"/>
    <property type="match status" value="1"/>
</dbReference>